<evidence type="ECO:0000256" key="8">
    <source>
        <dbReference type="SAM" id="Phobius"/>
    </source>
</evidence>
<accession>A0A512NA73</accession>
<evidence type="ECO:0008006" key="11">
    <source>
        <dbReference type="Google" id="ProtNLM"/>
    </source>
</evidence>
<keyword evidence="2" id="KW-0813">Transport</keyword>
<dbReference type="GO" id="GO:0022857">
    <property type="term" value="F:transmembrane transporter activity"/>
    <property type="evidence" value="ECO:0007669"/>
    <property type="project" value="InterPro"/>
</dbReference>
<evidence type="ECO:0000313" key="9">
    <source>
        <dbReference type="EMBL" id="GEP55880.1"/>
    </source>
</evidence>
<protein>
    <recommendedName>
        <fullName evidence="11">ABC transporter permease</fullName>
    </recommendedName>
</protein>
<feature type="transmembrane region" description="Helical" evidence="8">
    <location>
        <begin position="475"/>
        <end position="495"/>
    </location>
</feature>
<feature type="transmembrane region" description="Helical" evidence="8">
    <location>
        <begin position="449"/>
        <end position="468"/>
    </location>
</feature>
<dbReference type="RefSeq" id="WP_147149960.1">
    <property type="nucleotide sequence ID" value="NZ_BKAJ01000048.1"/>
</dbReference>
<keyword evidence="3" id="KW-1003">Cell membrane</keyword>
<feature type="transmembrane region" description="Helical" evidence="8">
    <location>
        <begin position="644"/>
        <end position="662"/>
    </location>
</feature>
<dbReference type="InterPro" id="IPR001851">
    <property type="entry name" value="ABC_transp_permease"/>
</dbReference>
<comment type="subcellular location">
    <subcellularLocation>
        <location evidence="1">Cell membrane</location>
        <topology evidence="1">Multi-pass membrane protein</topology>
    </subcellularLocation>
</comment>
<reference evidence="9 10" key="1">
    <citation type="submission" date="2019-07" db="EMBL/GenBank/DDBJ databases">
        <title>Whole genome shotgun sequence of Reyranella soli NBRC 108950.</title>
        <authorList>
            <person name="Hosoyama A."/>
            <person name="Uohara A."/>
            <person name="Ohji S."/>
            <person name="Ichikawa N."/>
        </authorList>
    </citation>
    <scope>NUCLEOTIDE SEQUENCE [LARGE SCALE GENOMIC DNA]</scope>
    <source>
        <strain evidence="9 10">NBRC 108950</strain>
    </source>
</reference>
<comment type="caution">
    <text evidence="9">The sequence shown here is derived from an EMBL/GenBank/DDBJ whole genome shotgun (WGS) entry which is preliminary data.</text>
</comment>
<evidence type="ECO:0000256" key="4">
    <source>
        <dbReference type="ARBA" id="ARBA00022519"/>
    </source>
</evidence>
<keyword evidence="7 8" id="KW-0472">Membrane</keyword>
<feature type="transmembrane region" description="Helical" evidence="8">
    <location>
        <begin position="619"/>
        <end position="638"/>
    </location>
</feature>
<evidence type="ECO:0000256" key="5">
    <source>
        <dbReference type="ARBA" id="ARBA00022692"/>
    </source>
</evidence>
<feature type="transmembrane region" description="Helical" evidence="8">
    <location>
        <begin position="232"/>
        <end position="252"/>
    </location>
</feature>
<dbReference type="Pfam" id="PF02653">
    <property type="entry name" value="BPD_transp_2"/>
    <property type="match status" value="2"/>
</dbReference>
<gene>
    <name evidence="9" type="ORF">RSO01_30460</name>
</gene>
<dbReference type="PANTHER" id="PTHR32196:SF21">
    <property type="entry name" value="ABC TRANSPORTER PERMEASE PROTEIN YPHD-RELATED"/>
    <property type="match status" value="1"/>
</dbReference>
<keyword evidence="10" id="KW-1185">Reference proteome</keyword>
<sequence>MSEGALVQIDRTKDVRAPAGQSALGIWLRRNQGPLLAFALFIALFFVFSVLHPRGFSPLVLQTASNEGAALALVAMGQTLPVLTGGLDLSIGPILALTNCLASNVVSGSPVEIALGVLLVLATGAGCGLLNGVIVVYGRIQPIIATLATGAAYTGIAYLLRPVPGGEIDDALGEMMTGAVGGVVPVSLLLLAAAAGVWWYFKGSPVGRAAYAAGSSSAAAYMSGLDIDKAKLAAYALGGLFAGMGGLFLGFQTLTGDAQIAGDYTLKSIAAVVIGGTSLVGGSGGAIGSIFGAYMLRTITGVLFFAGVSPLTQPLYEGLVLLAAIGIGGARILNVKNRLDLMAAQEVSRGEPKQRLIAGVDNSVLVSLAAIILIGAVGSFFLPDFLSVKYLIQQLRIASFLGIIATGAMVVILLGHIDLSIPWTMTVAAMVATTITGFGGAWIDWAIPGGLLVGVLVGLINGIGVGVIRLPSMILTLAVNAVLLGLTVVYTGGFAPQTKASPLMRWLGRESSLLGIPNVLWVWLALGLFVVLLLRRTTFGRAIFAVGNREIASYLSGIRTGRVICTAFVFAGFTSALGGILLAGRFDQSYQGMGNDYLLPAIAAVVIGGTHILGGRGTYLGTVAGVLVITLLSSVLAVMQMPEASRQIIYGVVIIMMLLLTAPKPKE</sequence>
<dbReference type="Proteomes" id="UP000321058">
    <property type="component" value="Unassembled WGS sequence"/>
</dbReference>
<keyword evidence="5 8" id="KW-0812">Transmembrane</keyword>
<evidence type="ECO:0000256" key="6">
    <source>
        <dbReference type="ARBA" id="ARBA00022989"/>
    </source>
</evidence>
<feature type="transmembrane region" description="Helical" evidence="8">
    <location>
        <begin position="597"/>
        <end position="614"/>
    </location>
</feature>
<name>A0A512NA73_9HYPH</name>
<feature type="transmembrane region" description="Helical" evidence="8">
    <location>
        <begin position="356"/>
        <end position="382"/>
    </location>
</feature>
<keyword evidence="6 8" id="KW-1133">Transmembrane helix</keyword>
<feature type="transmembrane region" description="Helical" evidence="8">
    <location>
        <begin position="563"/>
        <end position="585"/>
    </location>
</feature>
<feature type="transmembrane region" description="Helical" evidence="8">
    <location>
        <begin position="180"/>
        <end position="201"/>
    </location>
</feature>
<evidence type="ECO:0000256" key="3">
    <source>
        <dbReference type="ARBA" id="ARBA00022475"/>
    </source>
</evidence>
<feature type="transmembrane region" description="Helical" evidence="8">
    <location>
        <begin position="143"/>
        <end position="160"/>
    </location>
</feature>
<evidence type="ECO:0000313" key="10">
    <source>
        <dbReference type="Proteomes" id="UP000321058"/>
    </source>
</evidence>
<proteinExistence type="predicted"/>
<dbReference type="CDD" id="cd06579">
    <property type="entry name" value="TM_PBP1_transp_AraH_like"/>
    <property type="match status" value="2"/>
</dbReference>
<feature type="transmembrane region" description="Helical" evidence="8">
    <location>
        <begin position="421"/>
        <end position="443"/>
    </location>
</feature>
<feature type="transmembrane region" description="Helical" evidence="8">
    <location>
        <begin position="264"/>
        <end position="282"/>
    </location>
</feature>
<feature type="transmembrane region" description="Helical" evidence="8">
    <location>
        <begin position="515"/>
        <end position="534"/>
    </location>
</feature>
<dbReference type="PANTHER" id="PTHR32196">
    <property type="entry name" value="ABC TRANSPORTER PERMEASE PROTEIN YPHD-RELATED-RELATED"/>
    <property type="match status" value="1"/>
</dbReference>
<keyword evidence="4" id="KW-0997">Cell inner membrane</keyword>
<dbReference type="GO" id="GO:0005886">
    <property type="term" value="C:plasma membrane"/>
    <property type="evidence" value="ECO:0007669"/>
    <property type="project" value="UniProtKB-SubCell"/>
</dbReference>
<feature type="transmembrane region" description="Helical" evidence="8">
    <location>
        <begin position="35"/>
        <end position="52"/>
    </location>
</feature>
<evidence type="ECO:0000256" key="1">
    <source>
        <dbReference type="ARBA" id="ARBA00004651"/>
    </source>
</evidence>
<dbReference type="OrthoDB" id="9808136at2"/>
<evidence type="ECO:0000256" key="2">
    <source>
        <dbReference type="ARBA" id="ARBA00022448"/>
    </source>
</evidence>
<evidence type="ECO:0000256" key="7">
    <source>
        <dbReference type="ARBA" id="ARBA00023136"/>
    </source>
</evidence>
<feature type="transmembrane region" description="Helical" evidence="8">
    <location>
        <begin position="113"/>
        <end position="136"/>
    </location>
</feature>
<organism evidence="9 10">
    <name type="scientific">Reyranella soli</name>
    <dbReference type="NCBI Taxonomy" id="1230389"/>
    <lineage>
        <taxon>Bacteria</taxon>
        <taxon>Pseudomonadati</taxon>
        <taxon>Pseudomonadota</taxon>
        <taxon>Alphaproteobacteria</taxon>
        <taxon>Hyphomicrobiales</taxon>
        <taxon>Reyranellaceae</taxon>
        <taxon>Reyranella</taxon>
    </lineage>
</organism>
<dbReference type="AlphaFoldDB" id="A0A512NA73"/>
<dbReference type="EMBL" id="BKAJ01000048">
    <property type="protein sequence ID" value="GEP55880.1"/>
    <property type="molecule type" value="Genomic_DNA"/>
</dbReference>
<feature type="transmembrane region" description="Helical" evidence="8">
    <location>
        <begin position="394"/>
        <end position="414"/>
    </location>
</feature>